<evidence type="ECO:0000313" key="1">
    <source>
        <dbReference type="EMBL" id="KUK45013.1"/>
    </source>
</evidence>
<dbReference type="Gene3D" id="3.30.1860.10">
    <property type="entry name" value="uncharacterized conserved protein from methanopyrus kandleri domain like"/>
    <property type="match status" value="1"/>
</dbReference>
<protein>
    <recommendedName>
        <fullName evidence="5">DUF424 domain-containing protein</fullName>
    </recommendedName>
</protein>
<evidence type="ECO:0000313" key="4">
    <source>
        <dbReference type="Proteomes" id="UP000057043"/>
    </source>
</evidence>
<dbReference type="InterPro" id="IPR007355">
    <property type="entry name" value="DUF424"/>
</dbReference>
<evidence type="ECO:0000313" key="2">
    <source>
        <dbReference type="EMBL" id="KUK96701.1"/>
    </source>
</evidence>
<evidence type="ECO:0008006" key="5">
    <source>
        <dbReference type="Google" id="ProtNLM"/>
    </source>
</evidence>
<name>A0A117LFX9_9EURY</name>
<comment type="caution">
    <text evidence="1">The sequence shown here is derived from an EMBL/GenBank/DDBJ whole genome shotgun (WGS) entry which is preliminary data.</text>
</comment>
<evidence type="ECO:0000313" key="3">
    <source>
        <dbReference type="Proteomes" id="UP000053961"/>
    </source>
</evidence>
<dbReference type="EMBL" id="LGFT01000010">
    <property type="protein sequence ID" value="KUK45013.1"/>
    <property type="molecule type" value="Genomic_DNA"/>
</dbReference>
<dbReference type="PATRIC" id="fig|301375.6.peg.2274"/>
<dbReference type="Proteomes" id="UP000053961">
    <property type="component" value="Unassembled WGS sequence"/>
</dbReference>
<gene>
    <name evidence="1" type="ORF">XD72_0612</name>
    <name evidence="2" type="ORF">XE07_0910</name>
</gene>
<sequence length="84" mass="8753">MVAVCDCELLGRTFDEGDLCLSVESAFFGDEEATPGEVAEALAGATIANMVGEKAVACAIETRCIEGKNVLRIGGVPTAQMVRM</sequence>
<dbReference type="AlphaFoldDB" id="A0A117LFX9"/>
<reference evidence="2" key="1">
    <citation type="journal article" date="2015" name="MBio">
        <title>Genome-resolved metagenomic analysis reveals roles for candidate phyla and other microbial community members in biogeochemical transformations in oil reservoirs.</title>
        <authorList>
            <person name="Hu P."/>
            <person name="Tom L."/>
            <person name="Singh A."/>
            <person name="Thomas B.C."/>
            <person name="Baker B.J."/>
            <person name="Piceno Y.M."/>
            <person name="Andersen G.L."/>
            <person name="Banfield J.F."/>
        </authorList>
    </citation>
    <scope>NUCLEOTIDE SEQUENCE [LARGE SCALE GENOMIC DNA]</scope>
    <source>
        <strain evidence="2">56_747</strain>
    </source>
</reference>
<dbReference type="Proteomes" id="UP000057043">
    <property type="component" value="Unassembled WGS sequence"/>
</dbReference>
<reference evidence="3 4" key="2">
    <citation type="journal article" date="2015" name="MBio">
        <title>Genome-Resolved Metagenomic Analysis Reveals Roles for Candidate Phyla and Other Microbial Community Members in Biogeochemical Transformations in Oil Reservoirs.</title>
        <authorList>
            <person name="Hu P."/>
            <person name="Tom L."/>
            <person name="Singh A."/>
            <person name="Thomas B.C."/>
            <person name="Baker B.J."/>
            <person name="Piceno Y.M."/>
            <person name="Andersen G.L."/>
            <person name="Banfield J.F."/>
        </authorList>
    </citation>
    <scope>NUCLEOTIDE SEQUENCE [LARGE SCALE GENOMIC DNA]</scope>
    <source>
        <strain evidence="1">57_489</strain>
    </source>
</reference>
<dbReference type="Pfam" id="PF04242">
    <property type="entry name" value="DUF424"/>
    <property type="match status" value="1"/>
</dbReference>
<proteinExistence type="predicted"/>
<organism evidence="1 4">
    <name type="scientific">Methanothrix harundinacea</name>
    <dbReference type="NCBI Taxonomy" id="301375"/>
    <lineage>
        <taxon>Archaea</taxon>
        <taxon>Methanobacteriati</taxon>
        <taxon>Methanobacteriota</taxon>
        <taxon>Stenosarchaea group</taxon>
        <taxon>Methanomicrobia</taxon>
        <taxon>Methanotrichales</taxon>
        <taxon>Methanotrichaceae</taxon>
        <taxon>Methanothrix</taxon>
    </lineage>
</organism>
<dbReference type="EMBL" id="LGHB01000009">
    <property type="protein sequence ID" value="KUK96701.1"/>
    <property type="molecule type" value="Genomic_DNA"/>
</dbReference>
<accession>A0A117LFX9</accession>